<comment type="caution">
    <text evidence="2">The sequence shown here is derived from an EMBL/GenBank/DDBJ whole genome shotgun (WGS) entry which is preliminary data.</text>
</comment>
<name>A0A2P6V6C6_9CHLO</name>
<evidence type="ECO:0000256" key="1">
    <source>
        <dbReference type="SAM" id="MobiDB-lite"/>
    </source>
</evidence>
<dbReference type="AlphaFoldDB" id="A0A2P6V6C6"/>
<evidence type="ECO:0000313" key="3">
    <source>
        <dbReference type="Proteomes" id="UP000239649"/>
    </source>
</evidence>
<dbReference type="STRING" id="554055.A0A2P6V6C6"/>
<dbReference type="EMBL" id="LHPF02000025">
    <property type="protein sequence ID" value="PSC69643.1"/>
    <property type="molecule type" value="Genomic_DNA"/>
</dbReference>
<evidence type="ECO:0000313" key="2">
    <source>
        <dbReference type="EMBL" id="PSC69643.1"/>
    </source>
</evidence>
<feature type="region of interest" description="Disordered" evidence="1">
    <location>
        <begin position="86"/>
        <end position="108"/>
    </location>
</feature>
<organism evidence="2 3">
    <name type="scientific">Micractinium conductrix</name>
    <dbReference type="NCBI Taxonomy" id="554055"/>
    <lineage>
        <taxon>Eukaryota</taxon>
        <taxon>Viridiplantae</taxon>
        <taxon>Chlorophyta</taxon>
        <taxon>core chlorophytes</taxon>
        <taxon>Trebouxiophyceae</taxon>
        <taxon>Chlorellales</taxon>
        <taxon>Chlorellaceae</taxon>
        <taxon>Chlorella clade</taxon>
        <taxon>Micractinium</taxon>
    </lineage>
</organism>
<feature type="region of interest" description="Disordered" evidence="1">
    <location>
        <begin position="25"/>
        <end position="69"/>
    </location>
</feature>
<keyword evidence="3" id="KW-1185">Reference proteome</keyword>
<dbReference type="Proteomes" id="UP000239649">
    <property type="component" value="Unassembled WGS sequence"/>
</dbReference>
<sequence length="693" mass="75768">MVDREQRHVRALAAPVLSSLLAAQQLAPRQEPAQQQEAEQQAQQQTQQQEAEQQAQQQTQQHGQQQSGHLSPQALLHLMEAFPQRTRSLEEAAQPPARPPPSRNDGERLERRIGGHLERAHAALATLTTAQLLARDAPLPVLRHCLLGQQLSDACALLDDQAREAGLPSWRDCHLDHVWPLALLCMLTQLLWGLTLLNLCPSDPTANMKKGSHGLSRVLDKVAAESEAHEADVQRLFKARGFAACACGPCQLEVRGAASLKVSLPPSRQRASEPGHQPACRPSRARRWHYAESGRLRLHGGRGQRGWAPGERAAVEQCLQLSPELDLLTSYTLWAGSPLTSEWLGVAYNRRQRAWEGYLDSHSARVYDLDEDACAARRLLRWRPDLAREALALPAPPGQQLPQRVERLQQHLLRCAVLEAPRQAFARCGGGVCGGGGGGGAWQAGAGPLLLDALLSAFGAPEQAAGAAEAAAAEQGGVEEGRTEEQSLARRLLFHLQRTLAVLCLAPPQLLRSVRVPPRSRVLCGRSLAWWCGQLRRGAQQALGHLHWRLGVLDHVYCLALAMLPAQLDRVMSMANLRVLSRLDNAQRGSAGWAVLLLPSGEPRWRRLPSGETTAEKPAAVAEVEAEAERHWQHQELMLAAAPQPPPTGQDRLRQCDEGAPIFDSIAEARDVADEELLNLSVYCGVAAREVTG</sequence>
<dbReference type="OrthoDB" id="10665677at2759"/>
<protein>
    <submittedName>
        <fullName evidence="2">Uncharacterized protein</fullName>
    </submittedName>
</protein>
<reference evidence="2 3" key="1">
    <citation type="journal article" date="2018" name="Plant J.">
        <title>Genome sequences of Chlorella sorokiniana UTEX 1602 and Micractinium conductrix SAG 241.80: implications to maltose excretion by a green alga.</title>
        <authorList>
            <person name="Arriola M.B."/>
            <person name="Velmurugan N."/>
            <person name="Zhang Y."/>
            <person name="Plunkett M.H."/>
            <person name="Hondzo H."/>
            <person name="Barney B.M."/>
        </authorList>
    </citation>
    <scope>NUCLEOTIDE SEQUENCE [LARGE SCALE GENOMIC DNA]</scope>
    <source>
        <strain evidence="2 3">SAG 241.80</strain>
    </source>
</reference>
<accession>A0A2P6V6C6</accession>
<proteinExistence type="predicted"/>
<gene>
    <name evidence="2" type="ORF">C2E20_6881</name>
</gene>